<evidence type="ECO:0000313" key="2">
    <source>
        <dbReference type="Proteomes" id="UP000244773"/>
    </source>
</evidence>
<dbReference type="Proteomes" id="UP000244773">
    <property type="component" value="Segment"/>
</dbReference>
<keyword evidence="2" id="KW-1185">Reference proteome</keyword>
<name>A0A2P0VNT7_9VIRU</name>
<evidence type="ECO:0000313" key="1">
    <source>
        <dbReference type="EMBL" id="AUF82563.1"/>
    </source>
</evidence>
<reference evidence="1" key="1">
    <citation type="journal article" date="2018" name="Virology">
        <title>A giant virus infecting green algae encodes key fermentation genes.</title>
        <authorList>
            <person name="Schvarcz C.R."/>
            <person name="Steward G.F."/>
        </authorList>
    </citation>
    <scope>NUCLEOTIDE SEQUENCE [LARGE SCALE GENOMIC DNA]</scope>
</reference>
<accession>A0A2P0VNT7</accession>
<gene>
    <name evidence="1" type="ORF">TetV_481</name>
</gene>
<proteinExistence type="predicted"/>
<dbReference type="EMBL" id="KY322437">
    <property type="protein sequence ID" value="AUF82563.1"/>
    <property type="molecule type" value="Genomic_DNA"/>
</dbReference>
<sequence length="153" mass="16893">MWWLIMLLSVATLMLGIINATRIETIKTDVSSIDTSPPPKTDDTIMVSSSSGVKMPKKLYWLKVKPATSQDGKQKLDLEDDPSTDYDSFRTDIMSGRTTHLYTPKQRRLFTIDKATYMTTPVSGSGMLVPASLSQATHMTMIGLPMSTINNSG</sequence>
<protein>
    <submittedName>
        <fullName evidence="1">Uncharacterized protein</fullName>
    </submittedName>
</protein>
<organism evidence="1">
    <name type="scientific">Tetraselmis virus 1</name>
    <dbReference type="NCBI Taxonomy" id="2060617"/>
    <lineage>
        <taxon>Viruses</taxon>
        <taxon>Varidnaviria</taxon>
        <taxon>Bamfordvirae</taxon>
        <taxon>Nucleocytoviricota</taxon>
        <taxon>Megaviricetes</taxon>
        <taxon>Imitervirales</taxon>
        <taxon>Allomimiviridae</taxon>
        <taxon>Oceanusvirus</taxon>
        <taxon>Oceanusvirus kaneohense</taxon>
    </lineage>
</organism>